<dbReference type="PANTHER" id="PTHR35369">
    <property type="entry name" value="BLR3025 PROTEIN-RELATED"/>
    <property type="match status" value="1"/>
</dbReference>
<sequence length="527" mass="57031">MPRIVSVWLEQWPLTRLRRARTVPEQASPEATSPAVVAAIGPGGLRITAVDAAAWALGLRPGEPLARARARIGPGIAVHPADPEADTAALARLCLWARRYTPVVAPFGPAEGGDGFFLDMEGASHLFGGEEALMADLAARLSAHAIPARLALADTPACAFALARHGGSTRPVVVPQGGNAPALRDLSVSALRIEPAIAESLRRLGLRRIGALADAPRAPLARRFGETLLLRLDQALGRRPEPLVSLAEPAAFGASRGFLDPIGHQTIIVATAIGLMQEIAPRLAASGFGAQSLRLSLYRVDGIERSLDLGLSEPTLSADRIGRLFDLRLDRLGPALDAEFGFETVRLDVTGIGRLETRQDALAETGLDREADTGGTARLADALRQRIGARVIRVSPRASHIPERADALEPWRVRHVALDWAGRVNARPQGPMPARPLVLLSRSEAADEVFSLAPDGPPQRFRWRRRLHRIAHAEGPERIADAWWHAPAPTRDYYVVEDESGRRLWVYREGFHTAQTAARWFVQGLFA</sequence>
<protein>
    <submittedName>
        <fullName evidence="3">Y-family DNA polymerase</fullName>
    </submittedName>
</protein>
<dbReference type="PANTHER" id="PTHR35369:SF2">
    <property type="entry name" value="BLR3025 PROTEIN"/>
    <property type="match status" value="1"/>
</dbReference>
<feature type="domain" description="UmuC" evidence="2">
    <location>
        <begin position="33"/>
        <end position="159"/>
    </location>
</feature>
<dbReference type="InterPro" id="IPR050356">
    <property type="entry name" value="SulA_CellDiv_inhibitor"/>
</dbReference>
<dbReference type="CDD" id="cd03468">
    <property type="entry name" value="PolY_like"/>
    <property type="match status" value="1"/>
</dbReference>
<dbReference type="SUPFAM" id="SSF56672">
    <property type="entry name" value="DNA/RNA polymerases"/>
    <property type="match status" value="1"/>
</dbReference>
<organism evidence="3 4">
    <name type="scientific">Methylobacterium marchantiae</name>
    <dbReference type="NCBI Taxonomy" id="600331"/>
    <lineage>
        <taxon>Bacteria</taxon>
        <taxon>Pseudomonadati</taxon>
        <taxon>Pseudomonadota</taxon>
        <taxon>Alphaproteobacteria</taxon>
        <taxon>Hyphomicrobiales</taxon>
        <taxon>Methylobacteriaceae</taxon>
        <taxon>Methylobacterium</taxon>
    </lineage>
</organism>
<accession>A0ABW3X4W1</accession>
<evidence type="ECO:0000259" key="2">
    <source>
        <dbReference type="Pfam" id="PF00817"/>
    </source>
</evidence>
<dbReference type="EMBL" id="JBHTND010000026">
    <property type="protein sequence ID" value="MFD1303268.1"/>
    <property type="molecule type" value="Genomic_DNA"/>
</dbReference>
<gene>
    <name evidence="3" type="ORF">ACFQ4G_16980</name>
</gene>
<dbReference type="Proteomes" id="UP001597176">
    <property type="component" value="Unassembled WGS sequence"/>
</dbReference>
<keyword evidence="1" id="KW-0227">DNA damage</keyword>
<dbReference type="Pfam" id="PF00817">
    <property type="entry name" value="IMS"/>
    <property type="match status" value="1"/>
</dbReference>
<comment type="caution">
    <text evidence="3">The sequence shown here is derived from an EMBL/GenBank/DDBJ whole genome shotgun (WGS) entry which is preliminary data.</text>
</comment>
<keyword evidence="4" id="KW-1185">Reference proteome</keyword>
<dbReference type="InterPro" id="IPR001126">
    <property type="entry name" value="UmuC"/>
</dbReference>
<evidence type="ECO:0000313" key="4">
    <source>
        <dbReference type="Proteomes" id="UP001597176"/>
    </source>
</evidence>
<dbReference type="RefSeq" id="WP_238206805.1">
    <property type="nucleotide sequence ID" value="NZ_JBHTND010000026.1"/>
</dbReference>
<name>A0ABW3X4W1_9HYPH</name>
<dbReference type="InterPro" id="IPR043502">
    <property type="entry name" value="DNA/RNA_pol_sf"/>
</dbReference>
<evidence type="ECO:0000256" key="1">
    <source>
        <dbReference type="ARBA" id="ARBA00022763"/>
    </source>
</evidence>
<reference evidence="4" key="1">
    <citation type="journal article" date="2019" name="Int. J. Syst. Evol. Microbiol.">
        <title>The Global Catalogue of Microorganisms (GCM) 10K type strain sequencing project: providing services to taxonomists for standard genome sequencing and annotation.</title>
        <authorList>
            <consortium name="The Broad Institute Genomics Platform"/>
            <consortium name="The Broad Institute Genome Sequencing Center for Infectious Disease"/>
            <person name="Wu L."/>
            <person name="Ma J."/>
        </authorList>
    </citation>
    <scope>NUCLEOTIDE SEQUENCE [LARGE SCALE GENOMIC DNA]</scope>
    <source>
        <strain evidence="4">CCUG 56108</strain>
    </source>
</reference>
<evidence type="ECO:0000313" key="3">
    <source>
        <dbReference type="EMBL" id="MFD1303268.1"/>
    </source>
</evidence>
<proteinExistence type="predicted"/>